<dbReference type="SUPFAM" id="SSF54631">
    <property type="entry name" value="CBS-domain pair"/>
    <property type="match status" value="1"/>
</dbReference>
<keyword evidence="5" id="KW-0645">Protease</keyword>
<evidence type="ECO:0000256" key="4">
    <source>
        <dbReference type="ARBA" id="ARBA00022475"/>
    </source>
</evidence>
<organism evidence="17">
    <name type="scientific">freshwater metagenome</name>
    <dbReference type="NCBI Taxonomy" id="449393"/>
    <lineage>
        <taxon>unclassified sequences</taxon>
        <taxon>metagenomes</taxon>
        <taxon>ecological metagenomes</taxon>
    </lineage>
</organism>
<dbReference type="PANTHER" id="PTHR39188:SF3">
    <property type="entry name" value="STAGE IV SPORULATION PROTEIN FB"/>
    <property type="match status" value="1"/>
</dbReference>
<protein>
    <submittedName>
        <fullName evidence="17">Unannotated protein</fullName>
    </submittedName>
</protein>
<dbReference type="EMBL" id="CAFBMX010000002">
    <property type="protein sequence ID" value="CAB4917401.1"/>
    <property type="molecule type" value="Genomic_DNA"/>
</dbReference>
<sequence length="376" mass="39210">MVGRSIRIGTIAGIPFGVQPAWLFIFGLVTWILAIGWFPDQVSGISPEAAWGLGLAGALLLFAGIVAHEYGHAIVARRRGIEVEEIDLWLLGGVARMRGHARKPGDELAYAAAGPAVTLVLALIFSGITLALPSGSAGRALAQYEAVTSILILAFNLLPALPLDGGRVLRAALWRIGGDPIKATMRAAALGRIFAIALMGLGIAAVALGSLGGLWIVLVGWFLLSAATSERIGAEAQARMSGIHAAELMTTPAVCLPATATAAEAARVMLREPHPAFPVLENGRVVGMLSSGAIANLAPASRNEVLIASLADRDPHLLLDGEAEVTTLLEDPAFQRVQRATVVDADGHALGVLSITDVQRRFDAQREVGELAAPPT</sequence>
<evidence type="ECO:0000313" key="17">
    <source>
        <dbReference type="EMBL" id="CAB4917401.1"/>
    </source>
</evidence>
<evidence type="ECO:0000256" key="5">
    <source>
        <dbReference type="ARBA" id="ARBA00022670"/>
    </source>
</evidence>
<dbReference type="PANTHER" id="PTHR39188">
    <property type="entry name" value="MEMBRANE-ASSOCIATED ZINC METALLOPROTEASE M50B"/>
    <property type="match status" value="1"/>
</dbReference>
<keyword evidence="9" id="KW-0378">Hydrolase</keyword>
<feature type="transmembrane region" description="Helical" evidence="15">
    <location>
        <begin position="144"/>
        <end position="163"/>
    </location>
</feature>
<evidence type="ECO:0000256" key="10">
    <source>
        <dbReference type="ARBA" id="ARBA00022833"/>
    </source>
</evidence>
<dbReference type="Pfam" id="PF02163">
    <property type="entry name" value="Peptidase_M50"/>
    <property type="match status" value="2"/>
</dbReference>
<evidence type="ECO:0000256" key="9">
    <source>
        <dbReference type="ARBA" id="ARBA00022801"/>
    </source>
</evidence>
<keyword evidence="8" id="KW-0677">Repeat</keyword>
<keyword evidence="7" id="KW-0479">Metal-binding</keyword>
<keyword evidence="12" id="KW-0482">Metalloprotease</keyword>
<evidence type="ECO:0000256" key="1">
    <source>
        <dbReference type="ARBA" id="ARBA00001947"/>
    </source>
</evidence>
<feature type="domain" description="CBS" evidence="16">
    <location>
        <begin position="249"/>
        <end position="305"/>
    </location>
</feature>
<evidence type="ECO:0000256" key="11">
    <source>
        <dbReference type="ARBA" id="ARBA00022989"/>
    </source>
</evidence>
<evidence type="ECO:0000256" key="8">
    <source>
        <dbReference type="ARBA" id="ARBA00022737"/>
    </source>
</evidence>
<evidence type="ECO:0000256" key="13">
    <source>
        <dbReference type="ARBA" id="ARBA00023122"/>
    </source>
</evidence>
<dbReference type="AlphaFoldDB" id="A0A6J7H8T2"/>
<keyword evidence="14 15" id="KW-0472">Membrane</keyword>
<dbReference type="PROSITE" id="PS51371">
    <property type="entry name" value="CBS"/>
    <property type="match status" value="1"/>
</dbReference>
<dbReference type="Gene3D" id="3.10.580.10">
    <property type="entry name" value="CBS-domain"/>
    <property type="match status" value="1"/>
</dbReference>
<evidence type="ECO:0000256" key="3">
    <source>
        <dbReference type="ARBA" id="ARBA00007931"/>
    </source>
</evidence>
<keyword evidence="10" id="KW-0862">Zinc</keyword>
<evidence type="ECO:0000259" key="16">
    <source>
        <dbReference type="PROSITE" id="PS51371"/>
    </source>
</evidence>
<name>A0A6J7H8T2_9ZZZZ</name>
<keyword evidence="6 15" id="KW-0812">Transmembrane</keyword>
<keyword evidence="4" id="KW-1003">Cell membrane</keyword>
<feature type="transmembrane region" description="Helical" evidence="15">
    <location>
        <begin position="108"/>
        <end position="132"/>
    </location>
</feature>
<keyword evidence="13" id="KW-0129">CBS domain</keyword>
<dbReference type="PIRSF" id="PIRSF006404">
    <property type="entry name" value="UCP006404_Pept_M50_CBS"/>
    <property type="match status" value="1"/>
</dbReference>
<evidence type="ECO:0000256" key="2">
    <source>
        <dbReference type="ARBA" id="ARBA00004651"/>
    </source>
</evidence>
<dbReference type="GO" id="GO:0046872">
    <property type="term" value="F:metal ion binding"/>
    <property type="evidence" value="ECO:0007669"/>
    <property type="project" value="UniProtKB-KW"/>
</dbReference>
<comment type="cofactor">
    <cofactor evidence="1">
        <name>Zn(2+)</name>
        <dbReference type="ChEBI" id="CHEBI:29105"/>
    </cofactor>
</comment>
<dbReference type="InterPro" id="IPR016483">
    <property type="entry name" value="UCP006404_Pept_M50_CBS"/>
</dbReference>
<dbReference type="GO" id="GO:0006508">
    <property type="term" value="P:proteolysis"/>
    <property type="evidence" value="ECO:0007669"/>
    <property type="project" value="UniProtKB-KW"/>
</dbReference>
<evidence type="ECO:0000256" key="14">
    <source>
        <dbReference type="ARBA" id="ARBA00023136"/>
    </source>
</evidence>
<reference evidence="17" key="1">
    <citation type="submission" date="2020-05" db="EMBL/GenBank/DDBJ databases">
        <authorList>
            <person name="Chiriac C."/>
            <person name="Salcher M."/>
            <person name="Ghai R."/>
            <person name="Kavagutti S V."/>
        </authorList>
    </citation>
    <scope>NUCLEOTIDE SEQUENCE</scope>
</reference>
<dbReference type="GO" id="GO:0008237">
    <property type="term" value="F:metallopeptidase activity"/>
    <property type="evidence" value="ECO:0007669"/>
    <property type="project" value="UniProtKB-KW"/>
</dbReference>
<evidence type="ECO:0000256" key="12">
    <source>
        <dbReference type="ARBA" id="ARBA00023049"/>
    </source>
</evidence>
<dbReference type="InterPro" id="IPR000644">
    <property type="entry name" value="CBS_dom"/>
</dbReference>
<comment type="similarity">
    <text evidence="3">Belongs to the peptidase M50B family.</text>
</comment>
<evidence type="ECO:0000256" key="6">
    <source>
        <dbReference type="ARBA" id="ARBA00022692"/>
    </source>
</evidence>
<evidence type="ECO:0000256" key="15">
    <source>
        <dbReference type="SAM" id="Phobius"/>
    </source>
</evidence>
<dbReference type="Pfam" id="PF00571">
    <property type="entry name" value="CBS"/>
    <property type="match status" value="1"/>
</dbReference>
<feature type="transmembrane region" description="Helical" evidence="15">
    <location>
        <begin position="193"/>
        <end position="224"/>
    </location>
</feature>
<dbReference type="InterPro" id="IPR046342">
    <property type="entry name" value="CBS_dom_sf"/>
</dbReference>
<comment type="subcellular location">
    <subcellularLocation>
        <location evidence="2">Cell membrane</location>
        <topology evidence="2">Multi-pass membrane protein</topology>
    </subcellularLocation>
</comment>
<dbReference type="CDD" id="cd06164">
    <property type="entry name" value="S2P-M50_SpoIVFB_CBS"/>
    <property type="match status" value="1"/>
</dbReference>
<gene>
    <name evidence="17" type="ORF">UFOPK3674_00316</name>
</gene>
<feature type="transmembrane region" description="Helical" evidence="15">
    <location>
        <begin position="21"/>
        <end position="38"/>
    </location>
</feature>
<dbReference type="GO" id="GO:0005886">
    <property type="term" value="C:plasma membrane"/>
    <property type="evidence" value="ECO:0007669"/>
    <property type="project" value="UniProtKB-SubCell"/>
</dbReference>
<dbReference type="InterPro" id="IPR008915">
    <property type="entry name" value="Peptidase_M50"/>
</dbReference>
<keyword evidence="11 15" id="KW-1133">Transmembrane helix</keyword>
<proteinExistence type="inferred from homology"/>
<evidence type="ECO:0000256" key="7">
    <source>
        <dbReference type="ARBA" id="ARBA00022723"/>
    </source>
</evidence>
<dbReference type="SMART" id="SM00116">
    <property type="entry name" value="CBS"/>
    <property type="match status" value="2"/>
</dbReference>
<feature type="transmembrane region" description="Helical" evidence="15">
    <location>
        <begin position="50"/>
        <end position="70"/>
    </location>
</feature>
<accession>A0A6J7H8T2</accession>